<dbReference type="EMBL" id="JNVC02000004">
    <property type="protein sequence ID" value="KEZ53005.1"/>
    <property type="molecule type" value="Genomic_DNA"/>
</dbReference>
<organism evidence="1 2">
    <name type="scientific">Metabacillus indicus</name>
    <name type="common">Bacillus indicus</name>
    <dbReference type="NCBI Taxonomy" id="246786"/>
    <lineage>
        <taxon>Bacteria</taxon>
        <taxon>Bacillati</taxon>
        <taxon>Bacillota</taxon>
        <taxon>Bacilli</taxon>
        <taxon>Bacillales</taxon>
        <taxon>Bacillaceae</taxon>
        <taxon>Metabacillus</taxon>
    </lineage>
</organism>
<evidence type="ECO:0008006" key="3">
    <source>
        <dbReference type="Google" id="ProtNLM"/>
    </source>
</evidence>
<accession>A0A084H093</accession>
<gene>
    <name evidence="1" type="ORF">GS18_0209325</name>
</gene>
<evidence type="ECO:0000313" key="1">
    <source>
        <dbReference type="EMBL" id="KEZ53005.1"/>
    </source>
</evidence>
<dbReference type="Proteomes" id="UP000028549">
    <property type="component" value="Unassembled WGS sequence"/>
</dbReference>
<sequence length="323" mass="38247">MTGGSHLDEKNIIALIKNTVRKNNYDNISRTQSYQDFFLRHPEIKWSFLASMVSRNAGYCMTDLKGVWFQKLLDEKTRKALFLTYEDANWLIFSDAYPQLLLYEWSKTAGKPLFHLLDAFHVSAFMKKEWVLFWERGDMERLMTSLIINEQHLIQKPVIEGTVFKRKVFGTPFFLFQDLFHFSTVIFPGEGGRLYGFSVHDFRKLKSRIRLGRSLAWLLFHPDYYGEFLTFAAKTVHTGSRADYEPSSRLRMTPYLRTAFPFVSHQLDEKKRKWFHGQPLDRWYRPIPVPETIDLTDWLIKKENQLHALAIANEYVQAKRKKI</sequence>
<comment type="caution">
    <text evidence="1">The sequence shown here is derived from an EMBL/GenBank/DDBJ whole genome shotgun (WGS) entry which is preliminary data.</text>
</comment>
<protein>
    <recommendedName>
        <fullName evidence="3">DUF2515 domain-containing protein</fullName>
    </recommendedName>
</protein>
<dbReference type="Pfam" id="PF10720">
    <property type="entry name" value="DUF2515"/>
    <property type="match status" value="1"/>
</dbReference>
<dbReference type="RefSeq" id="WP_029566023.1">
    <property type="nucleotide sequence ID" value="NZ_CP176757.1"/>
</dbReference>
<reference evidence="1 2" key="1">
    <citation type="journal article" date="2005" name="Int. J. Syst. Evol. Microbiol.">
        <title>Bacillus cibi sp. nov., isolated from jeotgal, a traditional Korean fermented seafood.</title>
        <authorList>
            <person name="Yoon J.H."/>
            <person name="Lee C.H."/>
            <person name="Oh T.K."/>
        </authorList>
    </citation>
    <scope>NUCLEOTIDE SEQUENCE [LARGE SCALE GENOMIC DNA]</scope>
    <source>
        <strain evidence="1 2">DSM 16189</strain>
    </source>
</reference>
<dbReference type="STRING" id="246786.GS18_0209325"/>
<keyword evidence="2" id="KW-1185">Reference proteome</keyword>
<proteinExistence type="predicted"/>
<evidence type="ECO:0000313" key="2">
    <source>
        <dbReference type="Proteomes" id="UP000028549"/>
    </source>
</evidence>
<dbReference type="AlphaFoldDB" id="A0A084H093"/>
<name>A0A084H093_METID</name>
<dbReference type="InterPro" id="IPR019658">
    <property type="entry name" value="DUF2515"/>
</dbReference>